<name>A0A183I3I3_9BILA</name>
<dbReference type="EMBL" id="UZAJ01040745">
    <property type="protein sequence ID" value="VDP16388.1"/>
    <property type="molecule type" value="Genomic_DNA"/>
</dbReference>
<organism evidence="4">
    <name type="scientific">Onchocerca flexuosa</name>
    <dbReference type="NCBI Taxonomy" id="387005"/>
    <lineage>
        <taxon>Eukaryota</taxon>
        <taxon>Metazoa</taxon>
        <taxon>Ecdysozoa</taxon>
        <taxon>Nematoda</taxon>
        <taxon>Chromadorea</taxon>
        <taxon>Rhabditida</taxon>
        <taxon>Spirurina</taxon>
        <taxon>Spiruromorpha</taxon>
        <taxon>Filarioidea</taxon>
        <taxon>Onchocercidae</taxon>
        <taxon>Onchocerca</taxon>
    </lineage>
</organism>
<reference evidence="2 3" key="2">
    <citation type="submission" date="2018-11" db="EMBL/GenBank/DDBJ databases">
        <authorList>
            <consortium name="Pathogen Informatics"/>
        </authorList>
    </citation>
    <scope>NUCLEOTIDE SEQUENCE [LARGE SCALE GENOMIC DNA]</scope>
</reference>
<feature type="region of interest" description="Disordered" evidence="1">
    <location>
        <begin position="96"/>
        <end position="115"/>
    </location>
</feature>
<dbReference type="STRING" id="387005.A0A183I3I3"/>
<evidence type="ECO:0000256" key="1">
    <source>
        <dbReference type="SAM" id="MobiDB-lite"/>
    </source>
</evidence>
<dbReference type="WBParaSite" id="OFLC_0001430301-mRNA-1">
    <property type="protein sequence ID" value="OFLC_0001430301-mRNA-1"/>
    <property type="gene ID" value="OFLC_0001430301"/>
</dbReference>
<protein>
    <submittedName>
        <fullName evidence="2 4">Uncharacterized protein</fullName>
    </submittedName>
</protein>
<evidence type="ECO:0000313" key="4">
    <source>
        <dbReference type="WBParaSite" id="OFLC_0001430301-mRNA-1"/>
    </source>
</evidence>
<dbReference type="Proteomes" id="UP000267606">
    <property type="component" value="Unassembled WGS sequence"/>
</dbReference>
<accession>A0A183I3I3</accession>
<sequence>MDLDDSCCFLENNFDQFPLINLLSPSNSGINLSNIAEESNDQLSEVIDNLGFDLNSHSNDGLFAMDDSSIFDVNNDFINQTSNDFINQLFYDNSSPSTSDSGNYSPTYSDDQSVSDNDRKINIKQATQIHPFETNFTVTPNPTRLVPVQIPVRQVYFFIFFFS</sequence>
<dbReference type="AlphaFoldDB" id="A0A183I3I3"/>
<proteinExistence type="predicted"/>
<evidence type="ECO:0000313" key="2">
    <source>
        <dbReference type="EMBL" id="VDP16388.1"/>
    </source>
</evidence>
<gene>
    <name evidence="2" type="ORF">OFLC_LOCUS14295</name>
</gene>
<evidence type="ECO:0000313" key="3">
    <source>
        <dbReference type="Proteomes" id="UP000267606"/>
    </source>
</evidence>
<reference evidence="4" key="1">
    <citation type="submission" date="2016-06" db="UniProtKB">
        <authorList>
            <consortium name="WormBaseParasite"/>
        </authorList>
    </citation>
    <scope>IDENTIFICATION</scope>
</reference>
<keyword evidence="3" id="KW-1185">Reference proteome</keyword>